<evidence type="ECO:0000256" key="1">
    <source>
        <dbReference type="ARBA" id="ARBA00023125"/>
    </source>
</evidence>
<feature type="compositionally biased region" description="Low complexity" evidence="3">
    <location>
        <begin position="283"/>
        <end position="296"/>
    </location>
</feature>
<comment type="caution">
    <text evidence="4">The sequence shown here is derived from an EMBL/GenBank/DDBJ whole genome shotgun (WGS) entry which is preliminary data.</text>
</comment>
<dbReference type="Proteomes" id="UP001159427">
    <property type="component" value="Unassembled WGS sequence"/>
</dbReference>
<feature type="region of interest" description="Disordered" evidence="3">
    <location>
        <begin position="370"/>
        <end position="412"/>
    </location>
</feature>
<name>A0ABN8SK57_9CNID</name>
<organism evidence="4 5">
    <name type="scientific">Porites evermanni</name>
    <dbReference type="NCBI Taxonomy" id="104178"/>
    <lineage>
        <taxon>Eukaryota</taxon>
        <taxon>Metazoa</taxon>
        <taxon>Cnidaria</taxon>
        <taxon>Anthozoa</taxon>
        <taxon>Hexacorallia</taxon>
        <taxon>Scleractinia</taxon>
        <taxon>Fungiina</taxon>
        <taxon>Poritidae</taxon>
        <taxon>Porites</taxon>
    </lineage>
</organism>
<dbReference type="InterPro" id="IPR011010">
    <property type="entry name" value="DNA_brk_join_enz"/>
</dbReference>
<keyword evidence="2" id="KW-0233">DNA recombination</keyword>
<evidence type="ECO:0000313" key="5">
    <source>
        <dbReference type="Proteomes" id="UP001159427"/>
    </source>
</evidence>
<dbReference type="InterPro" id="IPR050090">
    <property type="entry name" value="Tyrosine_recombinase_XerCD"/>
</dbReference>
<dbReference type="PANTHER" id="PTHR30349:SF41">
    <property type="entry name" value="INTEGRASE_RECOMBINASE PROTEIN MJ0367-RELATED"/>
    <property type="match status" value="1"/>
</dbReference>
<feature type="region of interest" description="Disordered" evidence="3">
    <location>
        <begin position="1"/>
        <end position="57"/>
    </location>
</feature>
<feature type="compositionally biased region" description="Acidic residues" evidence="3">
    <location>
        <begin position="218"/>
        <end position="229"/>
    </location>
</feature>
<protein>
    <recommendedName>
        <fullName evidence="6">C2H2-type domain-containing protein</fullName>
    </recommendedName>
</protein>
<evidence type="ECO:0008006" key="6">
    <source>
        <dbReference type="Google" id="ProtNLM"/>
    </source>
</evidence>
<keyword evidence="1" id="KW-0238">DNA-binding</keyword>
<feature type="compositionally biased region" description="Acidic residues" evidence="3">
    <location>
        <begin position="372"/>
        <end position="403"/>
    </location>
</feature>
<proteinExistence type="predicted"/>
<evidence type="ECO:0000313" key="4">
    <source>
        <dbReference type="EMBL" id="CAH3191640.1"/>
    </source>
</evidence>
<evidence type="ECO:0000256" key="2">
    <source>
        <dbReference type="ARBA" id="ARBA00023172"/>
    </source>
</evidence>
<gene>
    <name evidence="4" type="ORF">PEVE_00022182</name>
</gene>
<feature type="region of interest" description="Disordered" evidence="3">
    <location>
        <begin position="124"/>
        <end position="296"/>
    </location>
</feature>
<feature type="compositionally biased region" description="Basic residues" evidence="3">
    <location>
        <begin position="132"/>
        <end position="147"/>
    </location>
</feature>
<dbReference type="InterPro" id="IPR013762">
    <property type="entry name" value="Integrase-like_cat_sf"/>
</dbReference>
<accession>A0ABN8SK57</accession>
<reference evidence="4 5" key="1">
    <citation type="submission" date="2022-05" db="EMBL/GenBank/DDBJ databases">
        <authorList>
            <consortium name="Genoscope - CEA"/>
            <person name="William W."/>
        </authorList>
    </citation>
    <scope>NUCLEOTIDE SEQUENCE [LARGE SCALE GENOMIC DNA]</scope>
</reference>
<dbReference type="PANTHER" id="PTHR30349">
    <property type="entry name" value="PHAGE INTEGRASE-RELATED"/>
    <property type="match status" value="1"/>
</dbReference>
<evidence type="ECO:0000256" key="3">
    <source>
        <dbReference type="SAM" id="MobiDB-lite"/>
    </source>
</evidence>
<dbReference type="Gene3D" id="1.10.443.10">
    <property type="entry name" value="Intergrase catalytic core"/>
    <property type="match status" value="1"/>
</dbReference>
<sequence>MTDVAQDGNALDDGGSTLPETSKDQKQKRNPKKCSKCGKSVINLSRHQKDVHGMKKLKRKLHDYLSGEKKKPKGMVKFCPLSPCKGKKTPIFQLNKHLQTPLHGLKPDTPSYREALKEAPRVTLDFIDDHLKKQKKGGKLRKGKRRAERSSDDERHESNYDSGEYRRSGEEDCRKRVKASRAKVNNDGSEDDEELRDESQKPLEVTAGPSEDNCNDVYLEDCQSENDGETSERVDKGAGTISKDSDQEYDDLARRAWENASEQRNDIVILSDSESGSDYIPGSDSESSESYQSQDSIHSLDYENLMIEMVEVIGKEEIVAGKSFLDNKLESPRWKKKVQEFIIAQETKGYRFKNEEDSSEDLRRRFQHCEDSEGDEVESILMSDESDNDDALDEEWEASDGEPDLEKGNESQQGCFDTITDNLITEFYDYMIDVDGGYRNVKIAQQYKSQVKSVIRTCTANSTQDDKQKQSGPAIYSLLTPGKVGANILKSWLSYAVNKYRPGTVRSYLMSLRQFYKFLIQEEKSIPEVSLDLLNARRDLMTSWSSAQKKNILKRKLEKYDEDYRKILSSESLDKICHGNQRVNAVKQLAATSENTHRGEIIMRTINDKSHCEVRDWLMTRMLIDNSGRSGVAAKMTVAEFNEAVHYQGTEEDPARFRVHVKDHKTAKVYGPAVVWIYDDLYHLIDMYIRTVRSQFVLSDSSVECVFVSSNGIALTSSQVSTAIARTFEREGVKVKGKVCATTIRKSLATGMHVHLPDQKEHLAALAQHKVQTQANYYRIHDKINETDLGRRAVKNLVSLKTEKSEPETKGEMKTPALWTADETEMLRKLCKEEIETGLIDEQNINKKLEETSLFQTHSFKAVILKLRRLRDAFMENVEPPCDEITSEDKITNYLAKCQSEVPSTSQAESTSTENSRFWRKFTDEQTGYLISLTYDMLKCNNIKREVVWQRVVSDPRSVEIGLITGTENEEEIQKAKQRLNDKVRQEFKKGSWKKKKETVR</sequence>
<dbReference type="SUPFAM" id="SSF56349">
    <property type="entry name" value="DNA breaking-rejoining enzymes"/>
    <property type="match status" value="1"/>
</dbReference>
<keyword evidence="5" id="KW-1185">Reference proteome</keyword>
<feature type="compositionally biased region" description="Basic and acidic residues" evidence="3">
    <location>
        <begin position="148"/>
        <end position="174"/>
    </location>
</feature>
<dbReference type="EMBL" id="CALNXI010002969">
    <property type="protein sequence ID" value="CAH3191640.1"/>
    <property type="molecule type" value="Genomic_DNA"/>
</dbReference>
<feature type="compositionally biased region" description="Basic and acidic residues" evidence="3">
    <location>
        <begin position="243"/>
        <end position="265"/>
    </location>
</feature>